<dbReference type="InterPro" id="IPR046366">
    <property type="entry name" value="MPAB"/>
</dbReference>
<evidence type="ECO:0000313" key="3">
    <source>
        <dbReference type="EMBL" id="MFC5289665.1"/>
    </source>
</evidence>
<name>A0ABW0EUB9_9PSEU</name>
<feature type="region of interest" description="Disordered" evidence="1">
    <location>
        <begin position="258"/>
        <end position="279"/>
    </location>
</feature>
<protein>
    <submittedName>
        <fullName evidence="3">Oxygenase MpaB family protein</fullName>
        <ecNumber evidence="3">1.-.-.-</ecNumber>
    </submittedName>
</protein>
<dbReference type="Pfam" id="PF09995">
    <property type="entry name" value="MPAB_Lcp_cat"/>
    <property type="match status" value="1"/>
</dbReference>
<evidence type="ECO:0000313" key="4">
    <source>
        <dbReference type="Proteomes" id="UP001596157"/>
    </source>
</evidence>
<proteinExistence type="predicted"/>
<gene>
    <name evidence="3" type="ORF">ACFPM7_21650</name>
</gene>
<keyword evidence="3" id="KW-0560">Oxidoreductase</keyword>
<dbReference type="GO" id="GO:0016491">
    <property type="term" value="F:oxidoreductase activity"/>
    <property type="evidence" value="ECO:0007669"/>
    <property type="project" value="UniProtKB-KW"/>
</dbReference>
<comment type="caution">
    <text evidence="3">The sequence shown here is derived from an EMBL/GenBank/DDBJ whole genome shotgun (WGS) entry which is preliminary data.</text>
</comment>
<dbReference type="EC" id="1.-.-.-" evidence="3"/>
<sequence length="279" mass="32012">MRDRDRHVTEISRLDPEVDYQRVYRLTTLYEFPFDVALALQMSFYRTYAIPSISATLAASGEIAARPVKRGEDTGLMVFEIVEHGFEHERSRRILRAMNAMHRKWDIGQDEFRYVLGVFLVPPMRWLEVYGYRKPLPQEYTAAYRFYRELGERMGITGVPGSYAEFAAWFDAYEREHLRPTPHGKALLAASHQLFVNRFPPRLGFLGVTMGNALLDDTLRRVLGVTGPPAPVRWAIRAAFRLRGRVIRLSDARQNSAFTPDGVTPGYPEGYTLDRLGPP</sequence>
<dbReference type="RefSeq" id="WP_378249520.1">
    <property type="nucleotide sequence ID" value="NZ_JBHSKF010000012.1"/>
</dbReference>
<dbReference type="EMBL" id="JBHSKF010000012">
    <property type="protein sequence ID" value="MFC5289665.1"/>
    <property type="molecule type" value="Genomic_DNA"/>
</dbReference>
<accession>A0ABW0EUB9</accession>
<evidence type="ECO:0000259" key="2">
    <source>
        <dbReference type="Pfam" id="PF09995"/>
    </source>
</evidence>
<organism evidence="3 4">
    <name type="scientific">Actinokineospora guangxiensis</name>
    <dbReference type="NCBI Taxonomy" id="1490288"/>
    <lineage>
        <taxon>Bacteria</taxon>
        <taxon>Bacillati</taxon>
        <taxon>Actinomycetota</taxon>
        <taxon>Actinomycetes</taxon>
        <taxon>Pseudonocardiales</taxon>
        <taxon>Pseudonocardiaceae</taxon>
        <taxon>Actinokineospora</taxon>
    </lineage>
</organism>
<dbReference type="PANTHER" id="PTHR36124">
    <property type="match status" value="1"/>
</dbReference>
<dbReference type="InterPro" id="IPR018713">
    <property type="entry name" value="MPAB/Lcp_cat_dom"/>
</dbReference>
<keyword evidence="4" id="KW-1185">Reference proteome</keyword>
<dbReference type="PANTHER" id="PTHR36124:SF1">
    <property type="entry name" value="ER-BOUND OXYGENASE MPAB_MPAB'_RUBBER OXYGENASE CATALYTIC DOMAIN-CONTAINING PROTEIN"/>
    <property type="match status" value="1"/>
</dbReference>
<feature type="domain" description="ER-bound oxygenase mpaB/mpaB'/Rubber oxygenase catalytic" evidence="2">
    <location>
        <begin position="37"/>
        <end position="242"/>
    </location>
</feature>
<dbReference type="Proteomes" id="UP001596157">
    <property type="component" value="Unassembled WGS sequence"/>
</dbReference>
<reference evidence="4" key="1">
    <citation type="journal article" date="2019" name="Int. J. Syst. Evol. Microbiol.">
        <title>The Global Catalogue of Microorganisms (GCM) 10K type strain sequencing project: providing services to taxonomists for standard genome sequencing and annotation.</title>
        <authorList>
            <consortium name="The Broad Institute Genomics Platform"/>
            <consortium name="The Broad Institute Genome Sequencing Center for Infectious Disease"/>
            <person name="Wu L."/>
            <person name="Ma J."/>
        </authorList>
    </citation>
    <scope>NUCLEOTIDE SEQUENCE [LARGE SCALE GENOMIC DNA]</scope>
    <source>
        <strain evidence="4">CCUG 59778</strain>
    </source>
</reference>
<evidence type="ECO:0000256" key="1">
    <source>
        <dbReference type="SAM" id="MobiDB-lite"/>
    </source>
</evidence>